<dbReference type="PROSITE" id="PS00933">
    <property type="entry name" value="FGGY_KINASES_1"/>
    <property type="match status" value="1"/>
</dbReference>
<keyword evidence="4 9" id="KW-0418">Kinase</keyword>
<dbReference type="InterPro" id="IPR000577">
    <property type="entry name" value="Carb_kinase_FGGY"/>
</dbReference>
<protein>
    <submittedName>
        <fullName evidence="9">Glycerol kinase</fullName>
    </submittedName>
</protein>
<keyword evidence="5" id="KW-0319">Glycerol metabolism</keyword>
<reference evidence="9 10" key="1">
    <citation type="journal article" date="2018" name="Front. Microbiol.">
        <title>Genome-Based Analysis Reveals the Taxonomy and Diversity of the Family Idiomarinaceae.</title>
        <authorList>
            <person name="Liu Y."/>
            <person name="Lai Q."/>
            <person name="Shao Z."/>
        </authorList>
    </citation>
    <scope>NUCLEOTIDE SEQUENCE [LARGE SCALE GENOMIC DNA]</scope>
    <source>
        <strain evidence="9 10">GBSy1</strain>
    </source>
</reference>
<keyword evidence="10" id="KW-1185">Reference proteome</keyword>
<dbReference type="PANTHER" id="PTHR10196">
    <property type="entry name" value="SUGAR KINASE"/>
    <property type="match status" value="1"/>
</dbReference>
<comment type="similarity">
    <text evidence="1">Belongs to the FGGY kinase family.</text>
</comment>
<evidence type="ECO:0000256" key="2">
    <source>
        <dbReference type="ARBA" id="ARBA00022679"/>
    </source>
</evidence>
<dbReference type="InterPro" id="IPR005999">
    <property type="entry name" value="Glycerol_kin"/>
</dbReference>
<evidence type="ECO:0000313" key="9">
    <source>
        <dbReference type="EMBL" id="RUO30773.1"/>
    </source>
</evidence>
<dbReference type="InterPro" id="IPR018483">
    <property type="entry name" value="Carb_kinase_FGGY_CS"/>
</dbReference>
<dbReference type="Pfam" id="PF02782">
    <property type="entry name" value="FGGY_C"/>
    <property type="match status" value="1"/>
</dbReference>
<accession>A0ABY0C064</accession>
<dbReference type="NCBIfam" id="TIGR01311">
    <property type="entry name" value="glycerol_kin"/>
    <property type="match status" value="1"/>
</dbReference>
<evidence type="ECO:0000256" key="1">
    <source>
        <dbReference type="ARBA" id="ARBA00009156"/>
    </source>
</evidence>
<dbReference type="NCBIfam" id="NF000756">
    <property type="entry name" value="PRK00047.1"/>
    <property type="match status" value="1"/>
</dbReference>
<dbReference type="InterPro" id="IPR018485">
    <property type="entry name" value="FGGY_C"/>
</dbReference>
<evidence type="ECO:0000256" key="6">
    <source>
        <dbReference type="ARBA" id="ARBA00022840"/>
    </source>
</evidence>
<dbReference type="Pfam" id="PF00370">
    <property type="entry name" value="FGGY_N"/>
    <property type="match status" value="1"/>
</dbReference>
<proteinExistence type="inferred from homology"/>
<keyword evidence="2" id="KW-0808">Transferase</keyword>
<comment type="caution">
    <text evidence="9">The sequence shown here is derived from an EMBL/GenBank/DDBJ whole genome shotgun (WGS) entry which is preliminary data.</text>
</comment>
<dbReference type="PANTHER" id="PTHR10196:SF78">
    <property type="entry name" value="GLYCEROL KINASE"/>
    <property type="match status" value="1"/>
</dbReference>
<dbReference type="GO" id="GO:0016301">
    <property type="term" value="F:kinase activity"/>
    <property type="evidence" value="ECO:0007669"/>
    <property type="project" value="UniProtKB-KW"/>
</dbReference>
<name>A0ABY0C064_9GAMM</name>
<dbReference type="InterPro" id="IPR018484">
    <property type="entry name" value="FGGY_N"/>
</dbReference>
<dbReference type="PIRSF" id="PIRSF000538">
    <property type="entry name" value="GlpK"/>
    <property type="match status" value="1"/>
</dbReference>
<evidence type="ECO:0000259" key="8">
    <source>
        <dbReference type="Pfam" id="PF02782"/>
    </source>
</evidence>
<feature type="domain" description="Carbohydrate kinase FGGY N-terminal" evidence="7">
    <location>
        <begin position="9"/>
        <end position="255"/>
    </location>
</feature>
<dbReference type="RefSeq" id="WP_126788749.1">
    <property type="nucleotide sequence ID" value="NZ_PIPN01000002.1"/>
</dbReference>
<dbReference type="CDD" id="cd07786">
    <property type="entry name" value="FGGY_EcGK_like"/>
    <property type="match status" value="1"/>
</dbReference>
<evidence type="ECO:0000313" key="10">
    <source>
        <dbReference type="Proteomes" id="UP000287410"/>
    </source>
</evidence>
<keyword evidence="3" id="KW-0547">Nucleotide-binding</keyword>
<dbReference type="InterPro" id="IPR043129">
    <property type="entry name" value="ATPase_NBD"/>
</dbReference>
<keyword evidence="6" id="KW-0067">ATP-binding</keyword>
<dbReference type="Gene3D" id="3.30.420.40">
    <property type="match status" value="2"/>
</dbReference>
<feature type="domain" description="Carbohydrate kinase FGGY C-terminal" evidence="8">
    <location>
        <begin position="265"/>
        <end position="451"/>
    </location>
</feature>
<organism evidence="9 10">
    <name type="scientific">Aliidiomarina sedimenti</name>
    <dbReference type="NCBI Taxonomy" id="1933879"/>
    <lineage>
        <taxon>Bacteria</taxon>
        <taxon>Pseudomonadati</taxon>
        <taxon>Pseudomonadota</taxon>
        <taxon>Gammaproteobacteria</taxon>
        <taxon>Alteromonadales</taxon>
        <taxon>Idiomarinaceae</taxon>
        <taxon>Aliidiomarina</taxon>
    </lineage>
</organism>
<dbReference type="Proteomes" id="UP000287410">
    <property type="component" value="Unassembled WGS sequence"/>
</dbReference>
<evidence type="ECO:0000256" key="4">
    <source>
        <dbReference type="ARBA" id="ARBA00022777"/>
    </source>
</evidence>
<evidence type="ECO:0000259" key="7">
    <source>
        <dbReference type="Pfam" id="PF00370"/>
    </source>
</evidence>
<sequence>MANAQADTYLLALDQGTTSSRAILYNSLLQPQCSAAFEFEQHYPHNGWVEHDAEDLWQTTLQSCQQVIRDSGIEPHQIRALGITNQRETTLLWERSSGKVLSNAIVWQDRRTARFCDNLKQQGLEPLFRERTGLLLDPYFSATKLRWLLDNVEGARDAARRGELCFGTVDCYLLWRLTNGKVHATDASNASRTLLMNLATRQWDNELLEILDIPASVLPEIRDNASDFGHTDTEFFGHPIAISAMVGDQQGALIGQACIHKGMLKSTYGTGCFALLNTGPSPIFSDNRLLTTLAYQLNGEATYALEGSIFMAGAIIQWLRDSLGVLSTSAESETLAEGVDYQQSEILVPAFTGLGAPYWDPDARAALFGMTRDTGREELAAAALKSVAMQSQDLLQAMAGDGQPATRLRVDGGMTDNRWFLQALSDMTGLPVERAAISEATSLGAAFLAGLQSGVFSSLDDITALHQVDIEFNSNLSASIRDEIRQRWLAAVAKIR</sequence>
<dbReference type="SUPFAM" id="SSF53067">
    <property type="entry name" value="Actin-like ATPase domain"/>
    <property type="match status" value="2"/>
</dbReference>
<evidence type="ECO:0000256" key="5">
    <source>
        <dbReference type="ARBA" id="ARBA00022798"/>
    </source>
</evidence>
<gene>
    <name evidence="9" type="primary">glpK</name>
    <name evidence="9" type="ORF">CWE12_05920</name>
</gene>
<dbReference type="EMBL" id="PIPN01000002">
    <property type="protein sequence ID" value="RUO30773.1"/>
    <property type="molecule type" value="Genomic_DNA"/>
</dbReference>
<evidence type="ECO:0000256" key="3">
    <source>
        <dbReference type="ARBA" id="ARBA00022741"/>
    </source>
</evidence>